<dbReference type="RefSeq" id="WP_160645228.1">
    <property type="nucleotide sequence ID" value="NZ_SIJB01000014.1"/>
</dbReference>
<dbReference type="EMBL" id="SIJB01000014">
    <property type="protein sequence ID" value="NBI28438.1"/>
    <property type="molecule type" value="Genomic_DNA"/>
</dbReference>
<comment type="caution">
    <text evidence="2">The sequence shown here is derived from an EMBL/GenBank/DDBJ whole genome shotgun (WGS) entry which is preliminary data.</text>
</comment>
<evidence type="ECO:0000313" key="2">
    <source>
        <dbReference type="EMBL" id="NBI28438.1"/>
    </source>
</evidence>
<dbReference type="PANTHER" id="PTHR30383">
    <property type="entry name" value="THIOESTERASE 1/PROTEASE 1/LYSOPHOSPHOLIPASE L1"/>
    <property type="match status" value="1"/>
</dbReference>
<dbReference type="Proteomes" id="UP000448943">
    <property type="component" value="Unassembled WGS sequence"/>
</dbReference>
<dbReference type="SUPFAM" id="SSF52266">
    <property type="entry name" value="SGNH hydrolase"/>
    <property type="match status" value="1"/>
</dbReference>
<dbReference type="InterPro" id="IPR036514">
    <property type="entry name" value="SGNH_hydro_sf"/>
</dbReference>
<proteinExistence type="predicted"/>
<organism evidence="2 3">
    <name type="scientific">Chengkuizengella marina</name>
    <dbReference type="NCBI Taxonomy" id="2507566"/>
    <lineage>
        <taxon>Bacteria</taxon>
        <taxon>Bacillati</taxon>
        <taxon>Bacillota</taxon>
        <taxon>Bacilli</taxon>
        <taxon>Bacillales</taxon>
        <taxon>Paenibacillaceae</taxon>
        <taxon>Chengkuizengella</taxon>
    </lineage>
</organism>
<sequence length="212" mass="24246">MHHELCYVAIGDSLTVGVGAPEGRGFANKYHALLEQNLNKNIHFTNAGISGATSQDVLELITLDSFMQQELKEADIITITVGGNDLLRAAELYFTDQEIKHMIDSLKKFKKNMREIVSLIKKFKDNRLDNCMINMTNLYNPKPQMLDAQFVVNRFNNMIQRFHKGNIRVANAYQAYIGYEEQYLFSDQVHPNSKGYDVLANAFHHLGYEPLK</sequence>
<dbReference type="InterPro" id="IPR013830">
    <property type="entry name" value="SGNH_hydro"/>
</dbReference>
<gene>
    <name evidence="2" type="ORF">ERL59_05670</name>
</gene>
<dbReference type="PANTHER" id="PTHR30383:SF27">
    <property type="entry name" value="SPORE GERMINATION LIPASE LIPC"/>
    <property type="match status" value="1"/>
</dbReference>
<name>A0A6N9Q2G7_9BACL</name>
<evidence type="ECO:0000259" key="1">
    <source>
        <dbReference type="Pfam" id="PF13472"/>
    </source>
</evidence>
<dbReference type="Pfam" id="PF13472">
    <property type="entry name" value="Lipase_GDSL_2"/>
    <property type="match status" value="1"/>
</dbReference>
<dbReference type="GO" id="GO:0004622">
    <property type="term" value="F:phosphatidylcholine lysophospholipase activity"/>
    <property type="evidence" value="ECO:0007669"/>
    <property type="project" value="TreeGrafter"/>
</dbReference>
<dbReference type="Gene3D" id="3.40.50.1110">
    <property type="entry name" value="SGNH hydrolase"/>
    <property type="match status" value="1"/>
</dbReference>
<dbReference type="OrthoDB" id="26855at2"/>
<dbReference type="AlphaFoldDB" id="A0A6N9Q2G7"/>
<feature type="domain" description="SGNH hydrolase-type esterase" evidence="1">
    <location>
        <begin position="9"/>
        <end position="197"/>
    </location>
</feature>
<protein>
    <recommendedName>
        <fullName evidence="1">SGNH hydrolase-type esterase domain-containing protein</fullName>
    </recommendedName>
</protein>
<keyword evidence="3" id="KW-1185">Reference proteome</keyword>
<evidence type="ECO:0000313" key="3">
    <source>
        <dbReference type="Proteomes" id="UP000448943"/>
    </source>
</evidence>
<accession>A0A6N9Q2G7</accession>
<reference evidence="2 3" key="1">
    <citation type="submission" date="2019-01" db="EMBL/GenBank/DDBJ databases">
        <title>Chengkuizengella sp. nov., isolated from deep-sea sediment of East Pacific Ocean.</title>
        <authorList>
            <person name="Yang J."/>
            <person name="Lai Q."/>
            <person name="Shao Z."/>
        </authorList>
    </citation>
    <scope>NUCLEOTIDE SEQUENCE [LARGE SCALE GENOMIC DNA]</scope>
    <source>
        <strain evidence="2 3">YPA3-1-1</strain>
    </source>
</reference>
<dbReference type="InterPro" id="IPR051532">
    <property type="entry name" value="Ester_Hydrolysis_Enzymes"/>
</dbReference>